<dbReference type="EMBL" id="JASCZI010241764">
    <property type="protein sequence ID" value="MED6206545.1"/>
    <property type="molecule type" value="Genomic_DNA"/>
</dbReference>
<dbReference type="InterPro" id="IPR010666">
    <property type="entry name" value="Znf_GRF"/>
</dbReference>
<proteinExistence type="predicted"/>
<evidence type="ECO:0000256" key="2">
    <source>
        <dbReference type="ARBA" id="ARBA00022771"/>
    </source>
</evidence>
<evidence type="ECO:0000259" key="8">
    <source>
        <dbReference type="PROSITE" id="PS51999"/>
    </source>
</evidence>
<dbReference type="PANTHER" id="PTHR33680:SF1">
    <property type="entry name" value="OS05G0489500 PROTEIN"/>
    <property type="match status" value="1"/>
</dbReference>
<evidence type="ECO:0000313" key="10">
    <source>
        <dbReference type="Proteomes" id="UP001341840"/>
    </source>
</evidence>
<keyword evidence="10" id="KW-1185">Reference proteome</keyword>
<keyword evidence="7" id="KW-0812">Transmembrane</keyword>
<evidence type="ECO:0000256" key="7">
    <source>
        <dbReference type="SAM" id="Phobius"/>
    </source>
</evidence>
<feature type="region of interest" description="Disordered" evidence="6">
    <location>
        <begin position="1"/>
        <end position="29"/>
    </location>
</feature>
<feature type="transmembrane region" description="Helical" evidence="7">
    <location>
        <begin position="134"/>
        <end position="153"/>
    </location>
</feature>
<evidence type="ECO:0000256" key="1">
    <source>
        <dbReference type="ARBA" id="ARBA00022723"/>
    </source>
</evidence>
<reference evidence="9 10" key="1">
    <citation type="journal article" date="2023" name="Plants (Basel)">
        <title>Bridging the Gap: Combining Genomics and Transcriptomics Approaches to Understand Stylosanthes scabra, an Orphan Legume from the Brazilian Caatinga.</title>
        <authorList>
            <person name="Ferreira-Neto J.R.C."/>
            <person name="da Silva M.D."/>
            <person name="Binneck E."/>
            <person name="de Melo N.F."/>
            <person name="da Silva R.H."/>
            <person name="de Melo A.L.T.M."/>
            <person name="Pandolfi V."/>
            <person name="Bustamante F.O."/>
            <person name="Brasileiro-Vidal A.C."/>
            <person name="Benko-Iseppon A.M."/>
        </authorList>
    </citation>
    <scope>NUCLEOTIDE SEQUENCE [LARGE SCALE GENOMIC DNA]</scope>
    <source>
        <tissue evidence="9">Leaves</tissue>
    </source>
</reference>
<evidence type="ECO:0000256" key="5">
    <source>
        <dbReference type="SAM" id="Coils"/>
    </source>
</evidence>
<dbReference type="PROSITE" id="PS51999">
    <property type="entry name" value="ZF_GRF"/>
    <property type="match status" value="1"/>
</dbReference>
<dbReference type="PANTHER" id="PTHR33680">
    <property type="entry name" value="OS07G0190500 PROTEIN"/>
    <property type="match status" value="1"/>
</dbReference>
<comment type="caution">
    <text evidence="9">The sequence shown here is derived from an EMBL/GenBank/DDBJ whole genome shotgun (WGS) entry which is preliminary data.</text>
</comment>
<organism evidence="9 10">
    <name type="scientific">Stylosanthes scabra</name>
    <dbReference type="NCBI Taxonomy" id="79078"/>
    <lineage>
        <taxon>Eukaryota</taxon>
        <taxon>Viridiplantae</taxon>
        <taxon>Streptophyta</taxon>
        <taxon>Embryophyta</taxon>
        <taxon>Tracheophyta</taxon>
        <taxon>Spermatophyta</taxon>
        <taxon>Magnoliopsida</taxon>
        <taxon>eudicotyledons</taxon>
        <taxon>Gunneridae</taxon>
        <taxon>Pentapetalae</taxon>
        <taxon>rosids</taxon>
        <taxon>fabids</taxon>
        <taxon>Fabales</taxon>
        <taxon>Fabaceae</taxon>
        <taxon>Papilionoideae</taxon>
        <taxon>50 kb inversion clade</taxon>
        <taxon>dalbergioids sensu lato</taxon>
        <taxon>Dalbergieae</taxon>
        <taxon>Pterocarpus clade</taxon>
        <taxon>Stylosanthes</taxon>
    </lineage>
</organism>
<dbReference type="Proteomes" id="UP001341840">
    <property type="component" value="Unassembled WGS sequence"/>
</dbReference>
<keyword evidence="5" id="KW-0175">Coiled coil</keyword>
<accession>A0ABU6Y832</accession>
<sequence length="154" mass="17513">MESDGGAGSSRRNDRSSSSTQGVYLPKPGEERDGVAPKCRCGVYAILYLSRTERNPNHLFFGCPFFRGGFPHCKFFEWLDRYTANLLHGAAIENCGEEGDGLNVHFSRMELEWRVAELEKRIGCLQERNKKKNLVWLYVMCLAIAVFAVCVVWK</sequence>
<evidence type="ECO:0000256" key="6">
    <source>
        <dbReference type="SAM" id="MobiDB-lite"/>
    </source>
</evidence>
<protein>
    <recommendedName>
        <fullName evidence="8">GRF-type domain-containing protein</fullName>
    </recommendedName>
</protein>
<keyword evidence="7" id="KW-0472">Membrane</keyword>
<evidence type="ECO:0000256" key="4">
    <source>
        <dbReference type="PROSITE-ProRule" id="PRU01343"/>
    </source>
</evidence>
<feature type="coiled-coil region" evidence="5">
    <location>
        <begin position="108"/>
        <end position="135"/>
    </location>
</feature>
<gene>
    <name evidence="9" type="ORF">PIB30_027897</name>
</gene>
<evidence type="ECO:0000256" key="3">
    <source>
        <dbReference type="ARBA" id="ARBA00022833"/>
    </source>
</evidence>
<keyword evidence="3" id="KW-0862">Zinc</keyword>
<keyword evidence="1" id="KW-0479">Metal-binding</keyword>
<feature type="domain" description="GRF-type" evidence="8">
    <location>
        <begin position="39"/>
        <end position="82"/>
    </location>
</feature>
<keyword evidence="2 4" id="KW-0863">Zinc-finger</keyword>
<keyword evidence="7" id="KW-1133">Transmembrane helix</keyword>
<name>A0ABU6Y832_9FABA</name>
<evidence type="ECO:0000313" key="9">
    <source>
        <dbReference type="EMBL" id="MED6206545.1"/>
    </source>
</evidence>